<name>A0A2N5P7F7_MEDGN</name>
<feature type="transmembrane region" description="Helical" evidence="7">
    <location>
        <begin position="187"/>
        <end position="208"/>
    </location>
</feature>
<evidence type="ECO:0000256" key="3">
    <source>
        <dbReference type="ARBA" id="ARBA00022475"/>
    </source>
</evidence>
<feature type="domain" description="Polysaccharide chain length determinant N-terminal" evidence="8">
    <location>
        <begin position="16"/>
        <end position="106"/>
    </location>
</feature>
<feature type="transmembrane region" description="Helical" evidence="7">
    <location>
        <begin position="30"/>
        <end position="52"/>
    </location>
</feature>
<dbReference type="GO" id="GO:0004713">
    <property type="term" value="F:protein tyrosine kinase activity"/>
    <property type="evidence" value="ECO:0007669"/>
    <property type="project" value="UniProtKB-KW"/>
</dbReference>
<protein>
    <submittedName>
        <fullName evidence="9">Protein-tyrosine kinase</fullName>
    </submittedName>
</protein>
<evidence type="ECO:0000313" key="9">
    <source>
        <dbReference type="EMBL" id="PLT71052.1"/>
    </source>
</evidence>
<gene>
    <name evidence="9" type="ORF">CDL26_13620</name>
</gene>
<keyword evidence="9" id="KW-0829">Tyrosine-protein kinase</keyword>
<evidence type="ECO:0000259" key="8">
    <source>
        <dbReference type="Pfam" id="PF02706"/>
    </source>
</evidence>
<evidence type="ECO:0000256" key="2">
    <source>
        <dbReference type="ARBA" id="ARBA00006683"/>
    </source>
</evidence>
<comment type="similarity">
    <text evidence="2">Belongs to the CpsC/CapA family.</text>
</comment>
<comment type="subcellular location">
    <subcellularLocation>
        <location evidence="1">Cell membrane</location>
        <topology evidence="1">Multi-pass membrane protein</topology>
    </subcellularLocation>
</comment>
<dbReference type="Proteomes" id="UP000234891">
    <property type="component" value="Unassembled WGS sequence"/>
</dbReference>
<dbReference type="PANTHER" id="PTHR32309">
    <property type="entry name" value="TYROSINE-PROTEIN KINASE"/>
    <property type="match status" value="1"/>
</dbReference>
<evidence type="ECO:0000256" key="4">
    <source>
        <dbReference type="ARBA" id="ARBA00022692"/>
    </source>
</evidence>
<dbReference type="RefSeq" id="WP_101871281.1">
    <property type="nucleotide sequence ID" value="NZ_NIHS01000031.1"/>
</dbReference>
<evidence type="ECO:0000313" key="10">
    <source>
        <dbReference type="Proteomes" id="UP000234891"/>
    </source>
</evidence>
<dbReference type="GO" id="GO:0005886">
    <property type="term" value="C:plasma membrane"/>
    <property type="evidence" value="ECO:0007669"/>
    <property type="project" value="UniProtKB-SubCell"/>
</dbReference>
<accession>A0A2N5P7F7</accession>
<comment type="caution">
    <text evidence="9">The sequence shown here is derived from an EMBL/GenBank/DDBJ whole genome shotgun (WGS) entry which is preliminary data.</text>
</comment>
<sequence length="257" mass="27916">MNQNNTNMGMENDEITIDLMDLFQVVFKKLHLVLLAGIIAALVAVLVTKLFMTPVYTSTTKMYVLSKQDANSAVTSSDLQASSQLTKDYMELIKSRSVMEQVISQLQLDMSVDKLSGEITVSNTADTRILSISVENESPKLAKEIADAVRESASVQITQITDADAVNMVEEGNLPKDPTSPNTMKNAMLGGILGIFLALGAIVLIYILDDTIKTPDDVERYLGLTVLTSIPIASGTPAAKKVRGLSARKYTKRNGKK</sequence>
<evidence type="ECO:0000256" key="7">
    <source>
        <dbReference type="SAM" id="Phobius"/>
    </source>
</evidence>
<reference evidence="9 10" key="1">
    <citation type="journal article" date="2017" name="Genome Med.">
        <title>A novel Ruminococcus gnavus clade enriched in inflammatory bowel disease patients.</title>
        <authorList>
            <person name="Hall A.B."/>
            <person name="Yassour M."/>
            <person name="Sauk J."/>
            <person name="Garner A."/>
            <person name="Jiang X."/>
            <person name="Arthur T."/>
            <person name="Lagoudas G.K."/>
            <person name="Vatanen T."/>
            <person name="Fornelos N."/>
            <person name="Wilson R."/>
            <person name="Bertha M."/>
            <person name="Cohen M."/>
            <person name="Garber J."/>
            <person name="Khalili H."/>
            <person name="Gevers D."/>
            <person name="Ananthakrishnan A.N."/>
            <person name="Kugathasan S."/>
            <person name="Lander E.S."/>
            <person name="Blainey P."/>
            <person name="Vlamakis H."/>
            <person name="Xavier R.J."/>
            <person name="Huttenhower C."/>
        </authorList>
    </citation>
    <scope>NUCLEOTIDE SEQUENCE [LARGE SCALE GENOMIC DNA]</scope>
    <source>
        <strain evidence="9 10">RJX1124</strain>
    </source>
</reference>
<dbReference type="InterPro" id="IPR003856">
    <property type="entry name" value="LPS_length_determ_N"/>
</dbReference>
<evidence type="ECO:0000256" key="1">
    <source>
        <dbReference type="ARBA" id="ARBA00004651"/>
    </source>
</evidence>
<proteinExistence type="inferred from homology"/>
<evidence type="ECO:0000256" key="6">
    <source>
        <dbReference type="ARBA" id="ARBA00023136"/>
    </source>
</evidence>
<keyword evidence="4 7" id="KW-0812">Transmembrane</keyword>
<dbReference type="InterPro" id="IPR050445">
    <property type="entry name" value="Bact_polysacc_biosynth/exp"/>
</dbReference>
<keyword evidence="6 7" id="KW-0472">Membrane</keyword>
<keyword evidence="9" id="KW-0418">Kinase</keyword>
<dbReference type="EMBL" id="NIHS01000031">
    <property type="protein sequence ID" value="PLT71052.1"/>
    <property type="molecule type" value="Genomic_DNA"/>
</dbReference>
<organism evidence="9 10">
    <name type="scientific">Mediterraneibacter gnavus</name>
    <name type="common">Ruminococcus gnavus</name>
    <dbReference type="NCBI Taxonomy" id="33038"/>
    <lineage>
        <taxon>Bacteria</taxon>
        <taxon>Bacillati</taxon>
        <taxon>Bacillota</taxon>
        <taxon>Clostridia</taxon>
        <taxon>Lachnospirales</taxon>
        <taxon>Lachnospiraceae</taxon>
        <taxon>Mediterraneibacter</taxon>
    </lineage>
</organism>
<keyword evidence="3" id="KW-1003">Cell membrane</keyword>
<evidence type="ECO:0000256" key="5">
    <source>
        <dbReference type="ARBA" id="ARBA00022989"/>
    </source>
</evidence>
<dbReference type="Pfam" id="PF02706">
    <property type="entry name" value="Wzz"/>
    <property type="match status" value="1"/>
</dbReference>
<dbReference type="PANTHER" id="PTHR32309:SF13">
    <property type="entry name" value="FERRIC ENTEROBACTIN TRANSPORT PROTEIN FEPE"/>
    <property type="match status" value="1"/>
</dbReference>
<keyword evidence="9" id="KW-0808">Transferase</keyword>
<keyword evidence="5 7" id="KW-1133">Transmembrane helix</keyword>
<dbReference type="AlphaFoldDB" id="A0A2N5P7F7"/>